<sequence length="100" mass="11184">MTVSLCSKTLTVPMTCPCSGPFLLVFLNVRFLIVAIVIVVCICFEIRLLFAFECSRDVHLLIDSKLSFNPCIKKVTTGACNNFDRSLRSMKSSLHFCVCL</sequence>
<evidence type="ECO:0000313" key="3">
    <source>
        <dbReference type="EMBL" id="KHN84487.1"/>
    </source>
</evidence>
<keyword evidence="1" id="KW-0812">Transmembrane</keyword>
<organism evidence="2 4">
    <name type="scientific">Toxocara canis</name>
    <name type="common">Canine roundworm</name>
    <dbReference type="NCBI Taxonomy" id="6265"/>
    <lineage>
        <taxon>Eukaryota</taxon>
        <taxon>Metazoa</taxon>
        <taxon>Ecdysozoa</taxon>
        <taxon>Nematoda</taxon>
        <taxon>Chromadorea</taxon>
        <taxon>Rhabditida</taxon>
        <taxon>Spirurina</taxon>
        <taxon>Ascaridomorpha</taxon>
        <taxon>Ascaridoidea</taxon>
        <taxon>Toxocaridae</taxon>
        <taxon>Toxocara</taxon>
    </lineage>
</organism>
<dbReference type="Proteomes" id="UP000031036">
    <property type="component" value="Unassembled WGS sequence"/>
</dbReference>
<evidence type="ECO:0000313" key="2">
    <source>
        <dbReference type="EMBL" id="KHN84474.1"/>
    </source>
</evidence>
<reference evidence="2 4" key="1">
    <citation type="submission" date="2014-11" db="EMBL/GenBank/DDBJ databases">
        <title>Genetic blueprint of the zoonotic pathogen Toxocara canis.</title>
        <authorList>
            <person name="Zhu X.-Q."/>
            <person name="Korhonen P.K."/>
            <person name="Cai H."/>
            <person name="Young N.D."/>
            <person name="Nejsum P."/>
            <person name="von Samson-Himmelstjerna G."/>
            <person name="Boag P.R."/>
            <person name="Tan P."/>
            <person name="Li Q."/>
            <person name="Min J."/>
            <person name="Yang Y."/>
            <person name="Wang X."/>
            <person name="Fang X."/>
            <person name="Hall R.S."/>
            <person name="Hofmann A."/>
            <person name="Sternberg P.W."/>
            <person name="Jex A.R."/>
            <person name="Gasser R.B."/>
        </authorList>
    </citation>
    <scope>NUCLEOTIDE SEQUENCE [LARGE SCALE GENOMIC DNA]</scope>
    <source>
        <strain evidence="2">PN_DK_2014</strain>
    </source>
</reference>
<evidence type="ECO:0000256" key="1">
    <source>
        <dbReference type="SAM" id="Phobius"/>
    </source>
</evidence>
<feature type="non-terminal residue" evidence="2">
    <location>
        <position position="100"/>
    </location>
</feature>
<gene>
    <name evidence="3" type="ORF">Tcan_01173</name>
    <name evidence="2" type="ORF">Tcan_01174</name>
</gene>
<feature type="transmembrane region" description="Helical" evidence="1">
    <location>
        <begin position="29"/>
        <end position="50"/>
    </location>
</feature>
<name>A0A0B2VT14_TOXCA</name>
<proteinExistence type="predicted"/>
<keyword evidence="4" id="KW-1185">Reference proteome</keyword>
<evidence type="ECO:0000313" key="4">
    <source>
        <dbReference type="Proteomes" id="UP000031036"/>
    </source>
</evidence>
<dbReference type="AlphaFoldDB" id="A0A0B2VT14"/>
<keyword evidence="1" id="KW-0472">Membrane</keyword>
<keyword evidence="1" id="KW-1133">Transmembrane helix</keyword>
<dbReference type="EMBL" id="JPKZ01000985">
    <property type="protein sequence ID" value="KHN84487.1"/>
    <property type="molecule type" value="Genomic_DNA"/>
</dbReference>
<accession>A0A0B2VT14</accession>
<comment type="caution">
    <text evidence="2">The sequence shown here is derived from an EMBL/GenBank/DDBJ whole genome shotgun (WGS) entry which is preliminary data.</text>
</comment>
<protein>
    <submittedName>
        <fullName evidence="2">Uncharacterized protein</fullName>
    </submittedName>
</protein>
<dbReference type="EMBL" id="JPKZ01000985">
    <property type="protein sequence ID" value="KHN84474.1"/>
    <property type="molecule type" value="Genomic_DNA"/>
</dbReference>